<dbReference type="InterPro" id="IPR008929">
    <property type="entry name" value="Chondroitin_lyas"/>
</dbReference>
<dbReference type="SUPFAM" id="SSF49785">
    <property type="entry name" value="Galactose-binding domain-like"/>
    <property type="match status" value="2"/>
</dbReference>
<dbReference type="InterPro" id="IPR003343">
    <property type="entry name" value="Big_2"/>
</dbReference>
<dbReference type="InterPro" id="IPR008964">
    <property type="entry name" value="Invasin/intimin_cell_adhesion"/>
</dbReference>
<feature type="active site" evidence="4">
    <location>
        <position position="1036"/>
    </location>
</feature>
<proteinExistence type="inferred from homology"/>
<feature type="active site" evidence="4">
    <location>
        <position position="1027"/>
    </location>
</feature>
<accession>A0A3E5FN21</accession>
<evidence type="ECO:0000256" key="3">
    <source>
        <dbReference type="ARBA" id="ARBA00023239"/>
    </source>
</evidence>
<dbReference type="SUPFAM" id="SSF48230">
    <property type="entry name" value="Chondroitin AC/alginate lyase"/>
    <property type="match status" value="1"/>
</dbReference>
<gene>
    <name evidence="8" type="ORF">DXB31_09805</name>
</gene>
<dbReference type="InterPro" id="IPR014718">
    <property type="entry name" value="GH-type_carb-bd"/>
</dbReference>
<evidence type="ECO:0000256" key="6">
    <source>
        <dbReference type="SAM" id="SignalP"/>
    </source>
</evidence>
<feature type="chain" id="PRO_5039409236" description="F5/8 type C domain-containing protein" evidence="6">
    <location>
        <begin position="30"/>
        <end position="1820"/>
    </location>
</feature>
<dbReference type="PANTHER" id="PTHR38481:SF1">
    <property type="entry name" value="HYALURONATE LYASE"/>
    <property type="match status" value="1"/>
</dbReference>
<comment type="caution">
    <text evidence="8">The sequence shown here is derived from an EMBL/GenBank/DDBJ whole genome shotgun (WGS) entry which is preliminary data.</text>
</comment>
<dbReference type="GO" id="GO:0005576">
    <property type="term" value="C:extracellular region"/>
    <property type="evidence" value="ECO:0007669"/>
    <property type="project" value="InterPro"/>
</dbReference>
<dbReference type="Pfam" id="PF07554">
    <property type="entry name" value="FIVAR"/>
    <property type="match status" value="4"/>
</dbReference>
<dbReference type="Gene3D" id="1.20.1270.70">
    <property type="entry name" value="Designed single chain three-helix bundle"/>
    <property type="match status" value="1"/>
</dbReference>
<dbReference type="Pfam" id="PF22633">
    <property type="entry name" value="F5_F8_type_C_2"/>
    <property type="match status" value="2"/>
</dbReference>
<dbReference type="GO" id="GO:0030246">
    <property type="term" value="F:carbohydrate binding"/>
    <property type="evidence" value="ECO:0007669"/>
    <property type="project" value="InterPro"/>
</dbReference>
<evidence type="ECO:0000256" key="2">
    <source>
        <dbReference type="ARBA" id="ARBA00022729"/>
    </source>
</evidence>
<name>A0A3E5FN21_9FIRM</name>
<dbReference type="InterPro" id="IPR011071">
    <property type="entry name" value="Lyase_8-like_C"/>
</dbReference>
<dbReference type="Gene3D" id="2.60.40.1080">
    <property type="match status" value="2"/>
</dbReference>
<dbReference type="InterPro" id="IPR038970">
    <property type="entry name" value="Lyase_8"/>
</dbReference>
<dbReference type="InterPro" id="IPR003159">
    <property type="entry name" value="Lyase_8_central_dom"/>
</dbReference>
<dbReference type="Gene3D" id="1.20.1270.90">
    <property type="entry name" value="AF1782-like"/>
    <property type="match status" value="3"/>
</dbReference>
<keyword evidence="5" id="KW-1133">Transmembrane helix</keyword>
<dbReference type="InterPro" id="IPR036691">
    <property type="entry name" value="Endo/exonu/phosph_ase_sf"/>
</dbReference>
<dbReference type="Gene3D" id="2.60.220.10">
    <property type="entry name" value="Polysaccharide lyase family 8-like, C-terminal"/>
    <property type="match status" value="1"/>
</dbReference>
<dbReference type="Pfam" id="PF08124">
    <property type="entry name" value="Lyase_8_N"/>
    <property type="match status" value="1"/>
</dbReference>
<dbReference type="InterPro" id="IPR011013">
    <property type="entry name" value="Gal_mutarotase_sf_dom"/>
</dbReference>
<dbReference type="SMART" id="SM00635">
    <property type="entry name" value="BID_2"/>
    <property type="match status" value="2"/>
</dbReference>
<feature type="domain" description="F5/8 type C" evidence="7">
    <location>
        <begin position="68"/>
        <end position="152"/>
    </location>
</feature>
<dbReference type="InterPro" id="IPR012970">
    <property type="entry name" value="Lyase_8_alpha_N"/>
</dbReference>
<reference evidence="8 9" key="1">
    <citation type="submission" date="2018-08" db="EMBL/GenBank/DDBJ databases">
        <title>A genome reference for cultivated species of the human gut microbiota.</title>
        <authorList>
            <person name="Zou Y."/>
            <person name="Xue W."/>
            <person name="Luo G."/>
        </authorList>
    </citation>
    <scope>NUCLEOTIDE SEQUENCE [LARGE SCALE GENOMIC DNA]</scope>
    <source>
        <strain evidence="8 9">OM02-6</strain>
    </source>
</reference>
<keyword evidence="5" id="KW-0812">Transmembrane</keyword>
<dbReference type="Gene3D" id="1.50.10.100">
    <property type="entry name" value="Chondroitin AC/alginate lyase"/>
    <property type="match status" value="1"/>
</dbReference>
<dbReference type="InterPro" id="IPR005135">
    <property type="entry name" value="Endo/exonuclease/phosphatase"/>
</dbReference>
<dbReference type="Gene3D" id="2.60.120.260">
    <property type="entry name" value="Galactose-binding domain-like"/>
    <property type="match status" value="2"/>
</dbReference>
<dbReference type="GO" id="GO:0016837">
    <property type="term" value="F:carbon-oxygen lyase activity, acting on polysaccharides"/>
    <property type="evidence" value="ECO:0007669"/>
    <property type="project" value="UniProtKB-ARBA"/>
</dbReference>
<dbReference type="Proteomes" id="UP000261087">
    <property type="component" value="Unassembled WGS sequence"/>
</dbReference>
<evidence type="ECO:0000256" key="1">
    <source>
        <dbReference type="ARBA" id="ARBA00006699"/>
    </source>
</evidence>
<feature type="signal peptide" evidence="6">
    <location>
        <begin position="1"/>
        <end position="29"/>
    </location>
</feature>
<dbReference type="SUPFAM" id="SSF49863">
    <property type="entry name" value="Hyaluronate lyase-like, C-terminal domain"/>
    <property type="match status" value="1"/>
</dbReference>
<comment type="similarity">
    <text evidence="1">Belongs to the polysaccharide lyase 8 family.</text>
</comment>
<dbReference type="Pfam" id="PF02884">
    <property type="entry name" value="Lyase_8_C"/>
    <property type="match status" value="1"/>
</dbReference>
<dbReference type="InterPro" id="IPR008979">
    <property type="entry name" value="Galactose-bd-like_sf"/>
</dbReference>
<protein>
    <recommendedName>
        <fullName evidence="7">F5/8 type C domain-containing protein</fullName>
    </recommendedName>
</protein>
<evidence type="ECO:0000313" key="9">
    <source>
        <dbReference type="Proteomes" id="UP000261087"/>
    </source>
</evidence>
<keyword evidence="3" id="KW-0456">Lyase</keyword>
<dbReference type="InterPro" id="IPR004103">
    <property type="entry name" value="Lyase_8_C"/>
</dbReference>
<evidence type="ECO:0000313" key="8">
    <source>
        <dbReference type="EMBL" id="RGO07606.1"/>
    </source>
</evidence>
<dbReference type="Gene3D" id="2.70.98.10">
    <property type="match status" value="1"/>
</dbReference>
<evidence type="ECO:0000256" key="5">
    <source>
        <dbReference type="SAM" id="Phobius"/>
    </source>
</evidence>
<keyword evidence="2 6" id="KW-0732">Signal</keyword>
<dbReference type="Pfam" id="PF02278">
    <property type="entry name" value="Lyase_8"/>
    <property type="match status" value="1"/>
</dbReference>
<dbReference type="Pfam" id="PF03372">
    <property type="entry name" value="Exo_endo_phos"/>
    <property type="match status" value="1"/>
</dbReference>
<keyword evidence="5" id="KW-0472">Membrane</keyword>
<dbReference type="CDD" id="cd01083">
    <property type="entry name" value="GAG_Lyase"/>
    <property type="match status" value="1"/>
</dbReference>
<dbReference type="SUPFAM" id="SSF74650">
    <property type="entry name" value="Galactose mutarotase-like"/>
    <property type="match status" value="1"/>
</dbReference>
<dbReference type="SUPFAM" id="SSF49373">
    <property type="entry name" value="Invasin/intimin cell-adhesion fragments"/>
    <property type="match status" value="2"/>
</dbReference>
<feature type="domain" description="F5/8 type C" evidence="7">
    <location>
        <begin position="480"/>
        <end position="626"/>
    </location>
</feature>
<dbReference type="RefSeq" id="WP_117605254.1">
    <property type="nucleotide sequence ID" value="NZ_QSVF01000029.1"/>
</dbReference>
<dbReference type="EMBL" id="QSVF01000029">
    <property type="protein sequence ID" value="RGO07606.1"/>
    <property type="molecule type" value="Genomic_DNA"/>
</dbReference>
<evidence type="ECO:0000256" key="4">
    <source>
        <dbReference type="PIRSR" id="PIRSR638970-1"/>
    </source>
</evidence>
<evidence type="ECO:0000259" key="7">
    <source>
        <dbReference type="PROSITE" id="PS50022"/>
    </source>
</evidence>
<dbReference type="InterPro" id="IPR000421">
    <property type="entry name" value="FA58C"/>
</dbReference>
<sequence length="1820" mass="203070">MKKNIKKILKLMLAFVICFSQISLFNVNAQTDDNLALNKPVEYSGVEGGKVSNGEWKYPQFIGENIVDGKTDTRWSADKTDNQWIIVDLQKEYSLDSVTINFHAESPEYEIQIAREDKQFKTVSNVTNGSTNGASCTKTFNLMGQNARYVKYQQNKMWKHSTNNQFYGSSIIELTIKEKKNISVSDDTLRIGTFNIAANKQPNVDELRELTEKYKLEVVGLQEVDRNTGRNPYDMLNEFASTTYPSTYFSKAIDHDGGEYGIATASKYELTDAKTVNVDSTGATEQRVYQRMVFKKGDYEIAFYNTHLSYETEAIRKKQMKELKTAIQNDSTPYIIVTGDFNADQHRSEFNLFLEELDMVNGYQGKWYDTFNGVDETMKVNSVDNILVSRNLAIENIEMVETSLSDHNLLLAQVKFLDEPQVSKEWLRATIEDAKSYNSELYTKDSFGALQKMIETANEIYNQDNVTQDKVNETVTLLNDAIANLELYNLAYKADVTVSGCEVSDGRFTGPMAVDGIISATSRWSGAKTNEQWMLVDLGKIVEASEIIIHFESECPDYEVQISKDGKNFTTIYSDSNASQGDTVSKQISFDKQEIRYVKYVQHKMWNHSNGKQYSTSIYELEVYKEFNIENIEILNKYDVISTGETFQLETKISPDVAAHKKLAYTSSDENILQVDETGKVTAIAAGKATITVMAKDNPEIKTQKTIRVVDGPIKALEFRFDATDINLSTRDTRFLEYTVYPENAVNKDVAVTWTSSNPEVASIEQNGKIKCHTVGDTVITVISKEDLNVKGEITVHVTTPSYNSQYDIMHDRWLRRVVGENLNLKDEDIAAYVKNIDQEGQELWSSLNKDVDRTYLWERIPSDTVSADYTTQFTKIKKLALAFGVEGTSLYENPELLKDIISAINFMVVDKKYNGSYSTGNWWDWQIGCTQPLVDILMIISDYSNDDTINLATKSIEGYAKKPSIQWPSYTATGANRTDIGLSVLGSAIIAKNDDRMNLVKDEVPDVMKLVTSGDGLYKDGSVIQHTKHAYTGSYGNELLKGVGKIKSIISGTDFDIVDPRIENVYNTVLNGYIPLMHKGQMMSMVNGRSISRAPGTNPFTTEFAAGSETISNIMLLASGASDVYKNQFEAAVKYWLTESQGYYDFYANARDFDALLGAKEIMNDSSIKPSIYTGMKVYGSMDRVVQVNENYTAGLSMYSSRIYNYEFGNTENKHGWHTGSGVLYIYNDDLKQYGEGYWPTVDPYRLPGTTVDTKELADGAGYNKTSPQSWIGGTTNGTNGTAAMYYNSTNLGLGMDLKAQKSWFFLNGMIVNLGTNITGSTSASIETTVENRMMTSDENKISINGVNWDETKESKTLDNGSYVHFTGTGEGNDIGYYFIKGGNVDFAKDTRTGRYNDINEYFVNDIDYTNTFFKMGINHGQNANNDSYEYVILPGSSEAELENFAKNNTIEVVRNDTDVQAIKDSVNGIFAMNVWTMDPVTVEGITVNDSASIYTETKDGIMTINVSDPKQKNVTLNVKLEKGYENVIQKDDTVTINEDGSFTIDTTKSAGATHTIVVNLEKTDKTALGIAIDLANQANLDNVIPAVVEEFNAALQEAKDVYNNVNATQKEVNNAFDRLAKAMHMLDFKQGDKTALKAFIDKVTGLDSSKYTESTWTAFDKKLTEANVIYNDVNAMQEEVNTAYSELVTAFLNLRLIPDKSLLGDLINQAEGLDSANYTKASFDGLTKALNEAKVVFENPNASQVEVDSAKVTLEKAIAELQANSSTSSNVDNTVSTSVNNADSTSVKTGDKSLVGMFATITLLSVAGYTLLKRKENN</sequence>
<dbReference type="SUPFAM" id="SSF56219">
    <property type="entry name" value="DNase I-like"/>
    <property type="match status" value="1"/>
</dbReference>
<feature type="transmembrane region" description="Helical" evidence="5">
    <location>
        <begin position="1796"/>
        <end position="1814"/>
    </location>
</feature>
<dbReference type="Gene3D" id="3.60.10.10">
    <property type="entry name" value="Endonuclease/exonuclease/phosphatase"/>
    <property type="match status" value="1"/>
</dbReference>
<dbReference type="Pfam" id="PF02368">
    <property type="entry name" value="Big_2"/>
    <property type="match status" value="2"/>
</dbReference>
<dbReference type="PANTHER" id="PTHR38481">
    <property type="entry name" value="HYALURONATE LYASE"/>
    <property type="match status" value="1"/>
</dbReference>
<organism evidence="8 9">
    <name type="scientific">Thomasclavelia spiroformis</name>
    <dbReference type="NCBI Taxonomy" id="29348"/>
    <lineage>
        <taxon>Bacteria</taxon>
        <taxon>Bacillati</taxon>
        <taxon>Bacillota</taxon>
        <taxon>Erysipelotrichia</taxon>
        <taxon>Erysipelotrichales</taxon>
        <taxon>Coprobacillaceae</taxon>
        <taxon>Thomasclavelia</taxon>
    </lineage>
</organism>
<dbReference type="PROSITE" id="PS50022">
    <property type="entry name" value="FA58C_3"/>
    <property type="match status" value="2"/>
</dbReference>
<feature type="active site" evidence="4">
    <location>
        <position position="1090"/>
    </location>
</feature>
<dbReference type="GO" id="GO:0005975">
    <property type="term" value="P:carbohydrate metabolic process"/>
    <property type="evidence" value="ECO:0007669"/>
    <property type="project" value="InterPro"/>
</dbReference>